<dbReference type="Proteomes" id="UP000199041">
    <property type="component" value="Unassembled WGS sequence"/>
</dbReference>
<name>A0A1H3VJ64_9BACT</name>
<dbReference type="STRING" id="551991.SAMN05192529_101130"/>
<evidence type="ECO:0000313" key="2">
    <source>
        <dbReference type="Proteomes" id="UP000199041"/>
    </source>
</evidence>
<organism evidence="1 2">
    <name type="scientific">Arachidicoccus rhizosphaerae</name>
    <dbReference type="NCBI Taxonomy" id="551991"/>
    <lineage>
        <taxon>Bacteria</taxon>
        <taxon>Pseudomonadati</taxon>
        <taxon>Bacteroidota</taxon>
        <taxon>Chitinophagia</taxon>
        <taxon>Chitinophagales</taxon>
        <taxon>Chitinophagaceae</taxon>
        <taxon>Arachidicoccus</taxon>
    </lineage>
</organism>
<dbReference type="EMBL" id="FNQY01000001">
    <property type="protein sequence ID" value="SDZ74198.1"/>
    <property type="molecule type" value="Genomic_DNA"/>
</dbReference>
<dbReference type="AlphaFoldDB" id="A0A1H3VJ64"/>
<proteinExistence type="predicted"/>
<evidence type="ECO:0000313" key="1">
    <source>
        <dbReference type="EMBL" id="SDZ74198.1"/>
    </source>
</evidence>
<protein>
    <submittedName>
        <fullName evidence="1">Uncharacterized protein</fullName>
    </submittedName>
</protein>
<sequence>MSFDSNLLCFLSEADFWIFKQKKEMNAIHKKGNTEKITWKMSPFYAKNYKFTAQNCKPVAVANLF</sequence>
<gene>
    <name evidence="1" type="ORF">SAMN05192529_101130</name>
</gene>
<keyword evidence="2" id="KW-1185">Reference proteome</keyword>
<accession>A0A1H3VJ64</accession>
<reference evidence="1 2" key="1">
    <citation type="submission" date="2016-10" db="EMBL/GenBank/DDBJ databases">
        <authorList>
            <person name="de Groot N.N."/>
        </authorList>
    </citation>
    <scope>NUCLEOTIDE SEQUENCE [LARGE SCALE GENOMIC DNA]</scope>
    <source>
        <strain evidence="1 2">Vu-144</strain>
    </source>
</reference>